<dbReference type="SUPFAM" id="SSF52058">
    <property type="entry name" value="L domain-like"/>
    <property type="match status" value="1"/>
</dbReference>
<protein>
    <recommendedName>
        <fullName evidence="12">Protein kinase domain-containing protein</fullName>
    </recommendedName>
</protein>
<dbReference type="PANTHER" id="PTHR48053:SF71">
    <property type="entry name" value="LEUCINE RICH REPEAT FAMILY PROTEIN, EXPRESSED"/>
    <property type="match status" value="1"/>
</dbReference>
<dbReference type="InterPro" id="IPR011009">
    <property type="entry name" value="Kinase-like_dom_sf"/>
</dbReference>
<evidence type="ECO:0000256" key="9">
    <source>
        <dbReference type="SAM" id="MobiDB-lite"/>
    </source>
</evidence>
<keyword evidence="6 10" id="KW-1133">Transmembrane helix</keyword>
<dbReference type="Pfam" id="PF00560">
    <property type="entry name" value="LRR_1"/>
    <property type="match status" value="1"/>
</dbReference>
<evidence type="ECO:0000313" key="14">
    <source>
        <dbReference type="Proteomes" id="UP000541444"/>
    </source>
</evidence>
<dbReference type="SMART" id="SM00219">
    <property type="entry name" value="TyrKc"/>
    <property type="match status" value="1"/>
</dbReference>
<dbReference type="InterPro" id="IPR001245">
    <property type="entry name" value="Ser-Thr/Tyr_kinase_cat_dom"/>
</dbReference>
<comment type="subcellular location">
    <subcellularLocation>
        <location evidence="1">Membrane</location>
        <topology evidence="1">Single-pass membrane protein</topology>
    </subcellularLocation>
</comment>
<evidence type="ECO:0000313" key="13">
    <source>
        <dbReference type="EMBL" id="KAF6153729.1"/>
    </source>
</evidence>
<dbReference type="Gene3D" id="1.10.510.10">
    <property type="entry name" value="Transferase(Phosphotransferase) domain 1"/>
    <property type="match status" value="2"/>
</dbReference>
<dbReference type="OrthoDB" id="1914767at2759"/>
<dbReference type="EMBL" id="JACGCM010001557">
    <property type="protein sequence ID" value="KAF6153729.1"/>
    <property type="molecule type" value="Genomic_DNA"/>
</dbReference>
<keyword evidence="14" id="KW-1185">Reference proteome</keyword>
<evidence type="ECO:0000256" key="8">
    <source>
        <dbReference type="ARBA" id="ARBA00023170"/>
    </source>
</evidence>
<dbReference type="Proteomes" id="UP000541444">
    <property type="component" value="Unassembled WGS sequence"/>
</dbReference>
<dbReference type="Pfam" id="PF07714">
    <property type="entry name" value="PK_Tyr_Ser-Thr"/>
    <property type="match status" value="1"/>
</dbReference>
<evidence type="ECO:0000256" key="10">
    <source>
        <dbReference type="SAM" id="Phobius"/>
    </source>
</evidence>
<keyword evidence="4 11" id="KW-0732">Signal</keyword>
<evidence type="ECO:0000256" key="4">
    <source>
        <dbReference type="ARBA" id="ARBA00022729"/>
    </source>
</evidence>
<dbReference type="InterPro" id="IPR000719">
    <property type="entry name" value="Prot_kinase_dom"/>
</dbReference>
<dbReference type="InterPro" id="IPR020635">
    <property type="entry name" value="Tyr_kinase_cat_dom"/>
</dbReference>
<evidence type="ECO:0000256" key="6">
    <source>
        <dbReference type="ARBA" id="ARBA00022989"/>
    </source>
</evidence>
<dbReference type="AlphaFoldDB" id="A0A7J7MFN2"/>
<evidence type="ECO:0000256" key="11">
    <source>
        <dbReference type="SAM" id="SignalP"/>
    </source>
</evidence>
<keyword evidence="5" id="KW-0677">Repeat</keyword>
<dbReference type="InterPro" id="IPR001611">
    <property type="entry name" value="Leu-rich_rpt"/>
</dbReference>
<dbReference type="Gene3D" id="3.80.10.10">
    <property type="entry name" value="Ribonuclease Inhibitor"/>
    <property type="match status" value="1"/>
</dbReference>
<evidence type="ECO:0000259" key="12">
    <source>
        <dbReference type="PROSITE" id="PS50011"/>
    </source>
</evidence>
<keyword evidence="8" id="KW-0675">Receptor</keyword>
<feature type="transmembrane region" description="Helical" evidence="10">
    <location>
        <begin position="207"/>
        <end position="228"/>
    </location>
</feature>
<sequence>MASISAILLLLSLTITSASLIDDLNNLHPPPDFDATVSNNCLNNPSLRYCNSTSADLPDIFKSIIVATHLCNDSKTNVNCPFSFKNIDLGGRPNIALLYLSFTFFWKYCPLTVVLIDLSNNSIKGGFPLDVLHCSQVEVLDLSYNGLMRDAPLRSLSMLENLTFLNLSYNRFSESKVSYTELFKRFNRSSFIHSGLLPDYRKYKIKAVFLLLGFPIFVGLVIVFLGFVCIRRPDYLPRFLQRQHMFTPAMLKAATNGYSEVNLVAKIGELGIYRGTLRDGTEVRIEIYKEKISSEDYKNFAEECKVLVQLQHKNLVQVLGWCSRRGLRAIVIEWINGETIEMWLRRSPPWKQRLKVLFEVVEAMCYLQEQWPEVGYDLKTSSVLLSEEDREPLIVRFSVGEHNRSEICGFGLLVLEILTNKELKKSETGLLELMKAHYPDNLWKVIDERLKKTGITYEQATQVVSLALLCTDSSANRQPSLGQVSSTVTRIYESSFVSASPNPKKSHKDRADGYKAI</sequence>
<dbReference type="PROSITE" id="PS50011">
    <property type="entry name" value="PROTEIN_KINASE_DOM"/>
    <property type="match status" value="1"/>
</dbReference>
<dbReference type="GO" id="GO:0016020">
    <property type="term" value="C:membrane"/>
    <property type="evidence" value="ECO:0007669"/>
    <property type="project" value="UniProtKB-SubCell"/>
</dbReference>
<evidence type="ECO:0000256" key="3">
    <source>
        <dbReference type="ARBA" id="ARBA00022692"/>
    </source>
</evidence>
<dbReference type="InterPro" id="IPR051716">
    <property type="entry name" value="Plant_RL_S/T_kinase"/>
</dbReference>
<evidence type="ECO:0000256" key="2">
    <source>
        <dbReference type="ARBA" id="ARBA00022614"/>
    </source>
</evidence>
<keyword evidence="2" id="KW-0433">Leucine-rich repeat</keyword>
<evidence type="ECO:0000256" key="5">
    <source>
        <dbReference type="ARBA" id="ARBA00022737"/>
    </source>
</evidence>
<reference evidence="13 14" key="1">
    <citation type="journal article" date="2020" name="IScience">
        <title>Genome Sequencing of the Endangered Kingdonia uniflora (Circaeasteraceae, Ranunculales) Reveals Potential Mechanisms of Evolutionary Specialization.</title>
        <authorList>
            <person name="Sun Y."/>
            <person name="Deng T."/>
            <person name="Zhang A."/>
            <person name="Moore M.J."/>
            <person name="Landis J.B."/>
            <person name="Lin N."/>
            <person name="Zhang H."/>
            <person name="Zhang X."/>
            <person name="Huang J."/>
            <person name="Zhang X."/>
            <person name="Sun H."/>
            <person name="Wang H."/>
        </authorList>
    </citation>
    <scope>NUCLEOTIDE SEQUENCE [LARGE SCALE GENOMIC DNA]</scope>
    <source>
        <strain evidence="13">TB1705</strain>
        <tissue evidence="13">Leaf</tissue>
    </source>
</reference>
<dbReference type="PANTHER" id="PTHR48053">
    <property type="entry name" value="LEUCINE RICH REPEAT FAMILY PROTEIN, EXPRESSED"/>
    <property type="match status" value="1"/>
</dbReference>
<keyword evidence="3 10" id="KW-0812">Transmembrane</keyword>
<feature type="transmembrane region" description="Helical" evidence="10">
    <location>
        <begin position="96"/>
        <end position="116"/>
    </location>
</feature>
<proteinExistence type="predicted"/>
<dbReference type="InterPro" id="IPR032675">
    <property type="entry name" value="LRR_dom_sf"/>
</dbReference>
<dbReference type="GO" id="GO:0004713">
    <property type="term" value="F:protein tyrosine kinase activity"/>
    <property type="evidence" value="ECO:0007669"/>
    <property type="project" value="InterPro"/>
</dbReference>
<feature type="signal peptide" evidence="11">
    <location>
        <begin position="1"/>
        <end position="18"/>
    </location>
</feature>
<feature type="region of interest" description="Disordered" evidence="9">
    <location>
        <begin position="498"/>
        <end position="517"/>
    </location>
</feature>
<keyword evidence="7 10" id="KW-0472">Membrane</keyword>
<gene>
    <name evidence="13" type="ORF">GIB67_000962</name>
</gene>
<comment type="caution">
    <text evidence="13">The sequence shown here is derived from an EMBL/GenBank/DDBJ whole genome shotgun (WGS) entry which is preliminary data.</text>
</comment>
<evidence type="ECO:0000256" key="7">
    <source>
        <dbReference type="ARBA" id="ARBA00023136"/>
    </source>
</evidence>
<feature type="chain" id="PRO_5029881858" description="Protein kinase domain-containing protein" evidence="11">
    <location>
        <begin position="19"/>
        <end position="517"/>
    </location>
</feature>
<dbReference type="GO" id="GO:0005524">
    <property type="term" value="F:ATP binding"/>
    <property type="evidence" value="ECO:0007669"/>
    <property type="project" value="InterPro"/>
</dbReference>
<organism evidence="13 14">
    <name type="scientific">Kingdonia uniflora</name>
    <dbReference type="NCBI Taxonomy" id="39325"/>
    <lineage>
        <taxon>Eukaryota</taxon>
        <taxon>Viridiplantae</taxon>
        <taxon>Streptophyta</taxon>
        <taxon>Embryophyta</taxon>
        <taxon>Tracheophyta</taxon>
        <taxon>Spermatophyta</taxon>
        <taxon>Magnoliopsida</taxon>
        <taxon>Ranunculales</taxon>
        <taxon>Circaeasteraceae</taxon>
        <taxon>Kingdonia</taxon>
    </lineage>
</organism>
<accession>A0A7J7MFN2</accession>
<evidence type="ECO:0000256" key="1">
    <source>
        <dbReference type="ARBA" id="ARBA00004167"/>
    </source>
</evidence>
<name>A0A7J7MFN2_9MAGN</name>
<feature type="domain" description="Protein kinase" evidence="12">
    <location>
        <begin position="258"/>
        <end position="517"/>
    </location>
</feature>
<dbReference type="SUPFAM" id="SSF56112">
    <property type="entry name" value="Protein kinase-like (PK-like)"/>
    <property type="match status" value="1"/>
</dbReference>